<dbReference type="Gene3D" id="3.40.50.300">
    <property type="entry name" value="P-loop containing nucleotide triphosphate hydrolases"/>
    <property type="match status" value="2"/>
</dbReference>
<dbReference type="SUPFAM" id="SSF52540">
    <property type="entry name" value="P-loop containing nucleoside triphosphate hydrolases"/>
    <property type="match status" value="2"/>
</dbReference>
<reference evidence="6 7" key="1">
    <citation type="submission" date="2015-01" db="EMBL/GenBank/DDBJ databases">
        <title>Lifestyle Evolution in Cyanobacterial Symbionts of Sponges.</title>
        <authorList>
            <person name="Burgsdorf I."/>
            <person name="Slaby B.M."/>
            <person name="Handley K.M."/>
            <person name="Haber M."/>
            <person name="Blom J."/>
            <person name="Marshall C.W."/>
            <person name="Gilbert J.A."/>
            <person name="Hentschel U."/>
            <person name="Steindler L."/>
        </authorList>
    </citation>
    <scope>NUCLEOTIDE SEQUENCE [LARGE SCALE GENOMIC DNA]</scope>
    <source>
        <strain evidence="6">142</strain>
    </source>
</reference>
<keyword evidence="4 6" id="KW-0067">ATP-binding</keyword>
<dbReference type="GO" id="GO:0016887">
    <property type="term" value="F:ATP hydrolysis activity"/>
    <property type="evidence" value="ECO:0007669"/>
    <property type="project" value="InterPro"/>
</dbReference>
<dbReference type="EMBL" id="JXUO01000209">
    <property type="protein sequence ID" value="KKZ13776.1"/>
    <property type="molecule type" value="Genomic_DNA"/>
</dbReference>
<dbReference type="InterPro" id="IPR017871">
    <property type="entry name" value="ABC_transporter-like_CS"/>
</dbReference>
<dbReference type="PROSITE" id="PS00211">
    <property type="entry name" value="ABC_TRANSPORTER_1"/>
    <property type="match status" value="2"/>
</dbReference>
<gene>
    <name evidence="6" type="ORF">TH68_06185</name>
</gene>
<dbReference type="PANTHER" id="PTHR43776">
    <property type="entry name" value="TRANSPORT ATP-BINDING PROTEIN"/>
    <property type="match status" value="1"/>
</dbReference>
<dbReference type="CDD" id="cd03257">
    <property type="entry name" value="ABC_NikE_OppD_transporters"/>
    <property type="match status" value="2"/>
</dbReference>
<proteinExistence type="inferred from homology"/>
<dbReference type="PROSITE" id="PS50893">
    <property type="entry name" value="ABC_TRANSPORTER_2"/>
    <property type="match status" value="2"/>
</dbReference>
<feature type="domain" description="ABC transporter" evidence="5">
    <location>
        <begin position="271"/>
        <end position="525"/>
    </location>
</feature>
<evidence type="ECO:0000313" key="7">
    <source>
        <dbReference type="Proteomes" id="UP000035054"/>
    </source>
</evidence>
<keyword evidence="2" id="KW-0813">Transport</keyword>
<dbReference type="InterPro" id="IPR003439">
    <property type="entry name" value="ABC_transporter-like_ATP-bd"/>
</dbReference>
<sequence>MALLHLDKLTIRYPQQRQPALLNVSLALEAGDRLALVGPSGCGKSTLARAILGLLPQGSTGDGVLQVGGRDPRRLQPQHLRQYRGATVGLVFQDPMTRLNPLLTTRDHLLDLLAAHRPHWSRRWYRHKARDLLEQVDMPSHCLDQYPHQLSGGMRQRLGIALTMALAPDLVIADEPTTSLDVVVAAQVMTALSNLCKQQGTALLLITHDLALAGSWCLRMAVLSEGQLVEAGPIQRLLATPQAPLTRTLVAAARLKEGSASPRRDSTVPLLQVRSLRCWHALPSPWPWRPRWLRAVDGVDLSLEAGETIGIVGASGCGKSTLCYGLAGLLPLRGGQVVLNGQAVLQRRGGQHHRQLRRSLQMVFQDPLACLTPAMTVEQALLDPLLIHGLATRRGRGGREKVLKALAAVALTPPEDFLDRLPRQLSGGQQQRLAIARALILKPSVLLCDEPLAMLDAVTQKDMLELLQDLRRRFGLGLIFVTHDLGIAASFCHRVLVLDGGHVVEEGPGDVLLAHPRTRATRQLVAACPRLPLPGRPTT</sequence>
<comment type="similarity">
    <text evidence="1">Belongs to the ABC transporter superfamily.</text>
</comment>
<evidence type="ECO:0000259" key="5">
    <source>
        <dbReference type="PROSITE" id="PS50893"/>
    </source>
</evidence>
<keyword evidence="3" id="KW-0547">Nucleotide-binding</keyword>
<accession>A0A6N3X7Y5</accession>
<dbReference type="Pfam" id="PF00005">
    <property type="entry name" value="ABC_tran"/>
    <property type="match status" value="2"/>
</dbReference>
<dbReference type="Proteomes" id="UP000035054">
    <property type="component" value="Unassembled WGS sequence"/>
</dbReference>
<dbReference type="InterPro" id="IPR003593">
    <property type="entry name" value="AAA+_ATPase"/>
</dbReference>
<evidence type="ECO:0000313" key="6">
    <source>
        <dbReference type="EMBL" id="KKZ13776.1"/>
    </source>
</evidence>
<evidence type="ECO:0000256" key="2">
    <source>
        <dbReference type="ARBA" id="ARBA00022448"/>
    </source>
</evidence>
<evidence type="ECO:0000256" key="3">
    <source>
        <dbReference type="ARBA" id="ARBA00022741"/>
    </source>
</evidence>
<dbReference type="SMART" id="SM00382">
    <property type="entry name" value="AAA"/>
    <property type="match status" value="2"/>
</dbReference>
<feature type="domain" description="ABC transporter" evidence="5">
    <location>
        <begin position="4"/>
        <end position="250"/>
    </location>
</feature>
<protein>
    <submittedName>
        <fullName evidence="6">ABC transporter ATP-binding protein</fullName>
    </submittedName>
</protein>
<evidence type="ECO:0000256" key="1">
    <source>
        <dbReference type="ARBA" id="ARBA00005417"/>
    </source>
</evidence>
<evidence type="ECO:0000256" key="4">
    <source>
        <dbReference type="ARBA" id="ARBA00022840"/>
    </source>
</evidence>
<dbReference type="GO" id="GO:0005524">
    <property type="term" value="F:ATP binding"/>
    <property type="evidence" value="ECO:0007669"/>
    <property type="project" value="UniProtKB-KW"/>
</dbReference>
<name>A0A6N3X7Y5_9SYNE</name>
<comment type="caution">
    <text evidence="6">The sequence shown here is derived from an EMBL/GenBank/DDBJ whole genome shotgun (WGS) entry which is preliminary data.</text>
</comment>
<dbReference type="PANTHER" id="PTHR43776:SF7">
    <property type="entry name" value="D,D-DIPEPTIDE TRANSPORT ATP-BINDING PROTEIN DDPF-RELATED"/>
    <property type="match status" value="1"/>
</dbReference>
<dbReference type="InterPro" id="IPR027417">
    <property type="entry name" value="P-loop_NTPase"/>
</dbReference>
<dbReference type="GO" id="GO:0055085">
    <property type="term" value="P:transmembrane transport"/>
    <property type="evidence" value="ECO:0007669"/>
    <property type="project" value="UniProtKB-ARBA"/>
</dbReference>
<organism evidence="6 7">
    <name type="scientific">Candidatus Synechococcus spongiarum 142</name>
    <dbReference type="NCBI Taxonomy" id="1608213"/>
    <lineage>
        <taxon>Bacteria</taxon>
        <taxon>Bacillati</taxon>
        <taxon>Cyanobacteriota</taxon>
        <taxon>Cyanophyceae</taxon>
        <taxon>Synechococcales</taxon>
        <taxon>Synechococcaceae</taxon>
        <taxon>Synechococcus</taxon>
    </lineage>
</organism>
<dbReference type="InterPro" id="IPR050319">
    <property type="entry name" value="ABC_transp_ATP-bind"/>
</dbReference>
<dbReference type="AlphaFoldDB" id="A0A6N3X7Y5"/>